<protein>
    <submittedName>
        <fullName evidence="1">Uncharacterized protein</fullName>
    </submittedName>
</protein>
<comment type="caution">
    <text evidence="1">The sequence shown here is derived from an EMBL/GenBank/DDBJ whole genome shotgun (WGS) entry which is preliminary data.</text>
</comment>
<proteinExistence type="predicted"/>
<reference evidence="1 2" key="1">
    <citation type="submission" date="2015-05" db="EMBL/GenBank/DDBJ databases">
        <title>Draft genome of Burkholderia cepacia LK29.</title>
        <authorList>
            <person name="Chan X.Y."/>
        </authorList>
    </citation>
    <scope>NUCLEOTIDE SEQUENCE [LARGE SCALE GENOMIC DNA]</scope>
    <source>
        <strain evidence="1 2">LK29</strain>
    </source>
</reference>
<evidence type="ECO:0000313" key="2">
    <source>
        <dbReference type="Proteomes" id="UP000036338"/>
    </source>
</evidence>
<organism evidence="1 2">
    <name type="scientific">Burkholderia cepacia</name>
    <name type="common">Pseudomonas cepacia</name>
    <dbReference type="NCBI Taxonomy" id="292"/>
    <lineage>
        <taxon>Bacteria</taxon>
        <taxon>Pseudomonadati</taxon>
        <taxon>Pseudomonadota</taxon>
        <taxon>Betaproteobacteria</taxon>
        <taxon>Burkholderiales</taxon>
        <taxon>Burkholderiaceae</taxon>
        <taxon>Burkholderia</taxon>
        <taxon>Burkholderia cepacia complex</taxon>
    </lineage>
</organism>
<name>A0A0J5WX16_BURCE</name>
<dbReference type="PATRIC" id="fig|292.27.peg.3032"/>
<sequence length="74" mass="8141">MRTSNDFTDRYDGDRAFPAVDVRRRCDAFAAACVPDAMATHMPGLRHRTLQIGCASICKPRIGRSSERPSSIAS</sequence>
<dbReference type="Proteomes" id="UP000036338">
    <property type="component" value="Unassembled WGS sequence"/>
</dbReference>
<evidence type="ECO:0000313" key="1">
    <source>
        <dbReference type="EMBL" id="KML56816.1"/>
    </source>
</evidence>
<accession>A0A0J5WX16</accession>
<dbReference type="EMBL" id="LDWR01000025">
    <property type="protein sequence ID" value="KML56816.1"/>
    <property type="molecule type" value="Genomic_DNA"/>
</dbReference>
<gene>
    <name evidence="1" type="ORF">VL15_15420</name>
</gene>
<dbReference type="AlphaFoldDB" id="A0A0J5WX16"/>